<organism evidence="2 3">
    <name type="scientific">Oleoguttula mirabilis</name>
    <dbReference type="NCBI Taxonomy" id="1507867"/>
    <lineage>
        <taxon>Eukaryota</taxon>
        <taxon>Fungi</taxon>
        <taxon>Dikarya</taxon>
        <taxon>Ascomycota</taxon>
        <taxon>Pezizomycotina</taxon>
        <taxon>Dothideomycetes</taxon>
        <taxon>Dothideomycetidae</taxon>
        <taxon>Mycosphaerellales</taxon>
        <taxon>Teratosphaeriaceae</taxon>
        <taxon>Oleoguttula</taxon>
    </lineage>
</organism>
<sequence length="574" mass="62499">MHRFAVASAPARLLHARPPTSSISSIGSSAVAHRPQPLVPSPSSSSALHRRITTFVDHRVAAALRSLTCQSTLSTRSNLSTFHHNARALYIGSRSSIESIIASDDRLQSDLPQRRSAPAEQCWAVIFVDGLQQEEYDKQAADFVGGLKAQLGSLGSSTDSTPVAAMLRYWPSGAAADKPSVGALHIALPREVHPEDVRLTLQYVSQLHSVSVTVRTAGVLTDGSHFHAPLSYGAGTLRPASGYMPQDEVTAADSKHRATGFLQDLRSTTSHPGDAPKHSTTRCDSRTKDYAPARVTAVTCTPRTTALEDHLRIRLHRNVDYTEMRSTEHEIAECVKAAAAEAGVTCYLHGLRTWRKTTATRISEDVHWYSEANLNELSKAAPEVKQRLFEGILRIEDVSEVRETMYRIDGGGREWAADLSACAWRSGSGKPVAIERSYTHNNAYGYYDEFDFYTEQPDPTTPACELLGPALLSIPISVELKDGLSSAQHAATTKGLDERMGDLYPHRAQRDNTYDAAGEAGGEAGVYCYIGKRGLSTRQAHKILAAVEGVKSIEHSNIPRLAFDIGLNDTAYPC</sequence>
<feature type="compositionally biased region" description="Basic and acidic residues" evidence="1">
    <location>
        <begin position="274"/>
        <end position="285"/>
    </location>
</feature>
<protein>
    <submittedName>
        <fullName evidence="2">Uncharacterized protein</fullName>
    </submittedName>
</protein>
<dbReference type="EMBL" id="JAVFHQ010000020">
    <property type="protein sequence ID" value="KAK4545189.1"/>
    <property type="molecule type" value="Genomic_DNA"/>
</dbReference>
<proteinExistence type="predicted"/>
<evidence type="ECO:0000256" key="1">
    <source>
        <dbReference type="SAM" id="MobiDB-lite"/>
    </source>
</evidence>
<name>A0AAV9JIE9_9PEZI</name>
<dbReference type="Proteomes" id="UP001324427">
    <property type="component" value="Unassembled WGS sequence"/>
</dbReference>
<keyword evidence="3" id="KW-1185">Reference proteome</keyword>
<evidence type="ECO:0000313" key="3">
    <source>
        <dbReference type="Proteomes" id="UP001324427"/>
    </source>
</evidence>
<feature type="region of interest" description="Disordered" evidence="1">
    <location>
        <begin position="17"/>
        <end position="45"/>
    </location>
</feature>
<evidence type="ECO:0000313" key="2">
    <source>
        <dbReference type="EMBL" id="KAK4545189.1"/>
    </source>
</evidence>
<dbReference type="AlphaFoldDB" id="A0AAV9JIE9"/>
<gene>
    <name evidence="2" type="ORF">LTR36_003368</name>
</gene>
<comment type="caution">
    <text evidence="2">The sequence shown here is derived from an EMBL/GenBank/DDBJ whole genome shotgun (WGS) entry which is preliminary data.</text>
</comment>
<accession>A0AAV9JIE9</accession>
<feature type="region of interest" description="Disordered" evidence="1">
    <location>
        <begin position="265"/>
        <end position="285"/>
    </location>
</feature>
<reference evidence="2 3" key="1">
    <citation type="submission" date="2021-11" db="EMBL/GenBank/DDBJ databases">
        <title>Black yeast isolated from Biological Soil Crust.</title>
        <authorList>
            <person name="Kurbessoian T."/>
        </authorList>
    </citation>
    <scope>NUCLEOTIDE SEQUENCE [LARGE SCALE GENOMIC DNA]</scope>
    <source>
        <strain evidence="2 3">CCFEE 5522</strain>
    </source>
</reference>